<dbReference type="AlphaFoldDB" id="A0A844Y441"/>
<comment type="caution">
    <text evidence="3">The sequence shown here is derived from an EMBL/GenBank/DDBJ whole genome shotgun (WGS) entry which is preliminary data.</text>
</comment>
<dbReference type="Gene3D" id="3.40.50.620">
    <property type="entry name" value="HUPs"/>
    <property type="match status" value="1"/>
</dbReference>
<evidence type="ECO:0000256" key="1">
    <source>
        <dbReference type="SAM" id="MobiDB-lite"/>
    </source>
</evidence>
<dbReference type="RefSeq" id="WP_160608529.1">
    <property type="nucleotide sequence ID" value="NZ_WTYF01000004.1"/>
</dbReference>
<gene>
    <name evidence="3" type="ORF">GRI42_11015</name>
</gene>
<dbReference type="Pfam" id="PF00733">
    <property type="entry name" value="Asn_synthase"/>
    <property type="match status" value="1"/>
</dbReference>
<evidence type="ECO:0000313" key="4">
    <source>
        <dbReference type="Proteomes" id="UP000444185"/>
    </source>
</evidence>
<dbReference type="GO" id="GO:0004066">
    <property type="term" value="F:asparagine synthase (glutamine-hydrolyzing) activity"/>
    <property type="evidence" value="ECO:0007669"/>
    <property type="project" value="InterPro"/>
</dbReference>
<evidence type="ECO:0000313" key="3">
    <source>
        <dbReference type="EMBL" id="MXO51832.1"/>
    </source>
</evidence>
<dbReference type="Proteomes" id="UP000444185">
    <property type="component" value="Unassembled WGS sequence"/>
</dbReference>
<dbReference type="OrthoDB" id="9763290at2"/>
<dbReference type="EMBL" id="WTYF01000004">
    <property type="protein sequence ID" value="MXO51832.1"/>
    <property type="molecule type" value="Genomic_DNA"/>
</dbReference>
<dbReference type="InterPro" id="IPR014729">
    <property type="entry name" value="Rossmann-like_a/b/a_fold"/>
</dbReference>
<feature type="region of interest" description="Disordered" evidence="1">
    <location>
        <begin position="438"/>
        <end position="459"/>
    </location>
</feature>
<reference evidence="3 4" key="1">
    <citation type="submission" date="2019-12" db="EMBL/GenBank/DDBJ databases">
        <title>Genomic-based taxomic classification of the family Erythrobacteraceae.</title>
        <authorList>
            <person name="Xu L."/>
        </authorList>
    </citation>
    <scope>NUCLEOTIDE SEQUENCE [LARGE SCALE GENOMIC DNA]</scope>
    <source>
        <strain evidence="3 4">DSM 16225</strain>
    </source>
</reference>
<evidence type="ECO:0000259" key="2">
    <source>
        <dbReference type="Pfam" id="PF00733"/>
    </source>
</evidence>
<feature type="compositionally biased region" description="Low complexity" evidence="1">
    <location>
        <begin position="438"/>
        <end position="447"/>
    </location>
</feature>
<name>A0A844Y441_9SPHN</name>
<sequence length="629" mass="69508">MIAALRRWSGEPSPHLDDASKALGRYTRSAASLREKPGLALLAGQRDFLGSSDGIEAAFSGWIDNADEIAELLHVEAANPANLYAAALAAWGDDADRRIVGNYAAIAAWGDGRLRVARSPWSAPPLYYRHADGECIASPMMRVLFAAGTPRELDYERMVDELAFDWRCLEETAWHKGVLRVPLGATVTLSAERKILDRWYKPPVSASGLAYDEGGAVERARELLDEAASKALAWAAKPAVTLSAGLDSPLVTASLLESLPEGRTLPAITFVPDRRWDGRDEPGTLGDESALAGEFAAQQPRLDWHRASDDVGPFDRRAREIFAASEVFAQGLGNVGMMHCVYEKARELGCDTLLTADMGNATLSDAGRYGYCEYARKGRWGELVGLLCNRPGDTRPLWRKLLALSVLPHLPAALRKLARRLVHPARRDMTALLSPLSPEARASQAARAKSRGTSGEWEDFTHDRSRADAVAREFANADSSAFDVDLAFEQLYGIRKRDVMAYRPLVEFCFSLPLEAFARDGMERRLARLVGKGRIPEAIRTNRLHGQHNVDWHARMTPVRAEMIATLEAARDHPFLGEALDIDRLVGLIEDWPPATDFSWEQEWSRLAALPRAILAARYVGHVENRNDF</sequence>
<feature type="domain" description="Asparagine synthetase" evidence="2">
    <location>
        <begin position="220"/>
        <end position="607"/>
    </location>
</feature>
<proteinExistence type="predicted"/>
<dbReference type="InterPro" id="IPR001962">
    <property type="entry name" value="Asn_synthase"/>
</dbReference>
<dbReference type="Gene3D" id="3.60.20.10">
    <property type="entry name" value="Glutamine Phosphoribosylpyrophosphate, subunit 1, domain 1"/>
    <property type="match status" value="1"/>
</dbReference>
<organism evidence="3 4">
    <name type="scientific">Qipengyuania gaetbuli</name>
    <dbReference type="NCBI Taxonomy" id="266952"/>
    <lineage>
        <taxon>Bacteria</taxon>
        <taxon>Pseudomonadati</taxon>
        <taxon>Pseudomonadota</taxon>
        <taxon>Alphaproteobacteria</taxon>
        <taxon>Sphingomonadales</taxon>
        <taxon>Erythrobacteraceae</taxon>
        <taxon>Qipengyuania</taxon>
    </lineage>
</organism>
<dbReference type="SUPFAM" id="SSF56235">
    <property type="entry name" value="N-terminal nucleophile aminohydrolases (Ntn hydrolases)"/>
    <property type="match status" value="1"/>
</dbReference>
<protein>
    <recommendedName>
        <fullName evidence="2">Asparagine synthetase domain-containing protein</fullName>
    </recommendedName>
</protein>
<keyword evidence="4" id="KW-1185">Reference proteome</keyword>
<dbReference type="SUPFAM" id="SSF52402">
    <property type="entry name" value="Adenine nucleotide alpha hydrolases-like"/>
    <property type="match status" value="1"/>
</dbReference>
<dbReference type="InterPro" id="IPR029055">
    <property type="entry name" value="Ntn_hydrolases_N"/>
</dbReference>
<dbReference type="GO" id="GO:0006529">
    <property type="term" value="P:asparagine biosynthetic process"/>
    <property type="evidence" value="ECO:0007669"/>
    <property type="project" value="InterPro"/>
</dbReference>
<accession>A0A844Y441</accession>